<dbReference type="SUPFAM" id="SSF48452">
    <property type="entry name" value="TPR-like"/>
    <property type="match status" value="1"/>
</dbReference>
<evidence type="ECO:0000256" key="1">
    <source>
        <dbReference type="PROSITE-ProRule" id="PRU00339"/>
    </source>
</evidence>
<dbReference type="InterPro" id="IPR011990">
    <property type="entry name" value="TPR-like_helical_dom_sf"/>
</dbReference>
<feature type="repeat" description="TPR" evidence="1">
    <location>
        <begin position="56"/>
        <end position="89"/>
    </location>
</feature>
<dbReference type="PROSITE" id="PS51257">
    <property type="entry name" value="PROKAR_LIPOPROTEIN"/>
    <property type="match status" value="1"/>
</dbReference>
<sequence>MNRFVSLFLIVAMIIILFVGCNNQYMSSGIIYMQQNDFDKAIVQFNEAIKLEPNNAQAYLWMGKAYGSKSEFDKASEYFLIALEKDTTKQVLKEMRENVEFYWPVLFNAGTGFLRNKDGKENKAKYEKYLLKAEEIKDTSINYDYLVLLYAENGDEANMTKTIEKSISKNPENLSLFFNVAKYYIGEEKFDEAKKYLDKAKAINAENPQIIYWLGEIAYSSKNFEEALKNFENFNKIFESSDSVMKAKLSTYKNDVSFKLGKIYLEEKKNYKEAITNFKNALKFKEDDYESMLNLGFAYYKNKDFADAIKTIDDYISKTGIEISDLYLIKADCYSRMKMNDKSQEAYKKYEELKKQGK</sequence>
<dbReference type="SUPFAM" id="SSF81901">
    <property type="entry name" value="HCP-like"/>
    <property type="match status" value="1"/>
</dbReference>
<organism evidence="2">
    <name type="scientific">candidate division WOR-3 bacterium</name>
    <dbReference type="NCBI Taxonomy" id="2052148"/>
    <lineage>
        <taxon>Bacteria</taxon>
        <taxon>Bacteria division WOR-3</taxon>
    </lineage>
</organism>
<accession>A0A7C3J6A9</accession>
<comment type="caution">
    <text evidence="2">The sequence shown here is derived from an EMBL/GenBank/DDBJ whole genome shotgun (WGS) entry which is preliminary data.</text>
</comment>
<keyword evidence="1" id="KW-0802">TPR repeat</keyword>
<proteinExistence type="predicted"/>
<dbReference type="Pfam" id="PF14559">
    <property type="entry name" value="TPR_19"/>
    <property type="match status" value="1"/>
</dbReference>
<name>A0A7C3J6A9_UNCW3</name>
<dbReference type="PANTHER" id="PTHR12558">
    <property type="entry name" value="CELL DIVISION CYCLE 16,23,27"/>
    <property type="match status" value="1"/>
</dbReference>
<dbReference type="EMBL" id="DSTT01000005">
    <property type="protein sequence ID" value="HFK23868.1"/>
    <property type="molecule type" value="Genomic_DNA"/>
</dbReference>
<dbReference type="SMART" id="SM00028">
    <property type="entry name" value="TPR"/>
    <property type="match status" value="7"/>
</dbReference>
<feature type="repeat" description="TPR" evidence="1">
    <location>
        <begin position="174"/>
        <end position="207"/>
    </location>
</feature>
<dbReference type="Pfam" id="PF13414">
    <property type="entry name" value="TPR_11"/>
    <property type="match status" value="2"/>
</dbReference>
<dbReference type="InterPro" id="IPR019734">
    <property type="entry name" value="TPR_rpt"/>
</dbReference>
<dbReference type="Pfam" id="PF13181">
    <property type="entry name" value="TPR_8"/>
    <property type="match status" value="1"/>
</dbReference>
<dbReference type="AlphaFoldDB" id="A0A7C3J6A9"/>
<reference evidence="2" key="1">
    <citation type="journal article" date="2020" name="mSystems">
        <title>Genome- and Community-Level Interaction Insights into Carbon Utilization and Element Cycling Functions of Hydrothermarchaeota in Hydrothermal Sediment.</title>
        <authorList>
            <person name="Zhou Z."/>
            <person name="Liu Y."/>
            <person name="Xu W."/>
            <person name="Pan J."/>
            <person name="Luo Z.H."/>
            <person name="Li M."/>
        </authorList>
    </citation>
    <scope>NUCLEOTIDE SEQUENCE [LARGE SCALE GENOMIC DNA]</scope>
    <source>
        <strain evidence="2">SpSt-464</strain>
    </source>
</reference>
<evidence type="ECO:0000313" key="2">
    <source>
        <dbReference type="EMBL" id="HFK23868.1"/>
    </source>
</evidence>
<protein>
    <submittedName>
        <fullName evidence="2">Tetratricopeptide repeat protein</fullName>
    </submittedName>
</protein>
<dbReference type="Gene3D" id="1.25.40.10">
    <property type="entry name" value="Tetratricopeptide repeat domain"/>
    <property type="match status" value="3"/>
</dbReference>
<dbReference type="PANTHER" id="PTHR12558:SF13">
    <property type="entry name" value="CELL DIVISION CYCLE PROTEIN 27 HOMOLOG"/>
    <property type="match status" value="1"/>
</dbReference>
<feature type="repeat" description="TPR" evidence="1">
    <location>
        <begin position="22"/>
        <end position="55"/>
    </location>
</feature>
<gene>
    <name evidence="2" type="ORF">ENS15_04375</name>
</gene>
<dbReference type="PROSITE" id="PS50005">
    <property type="entry name" value="TPR"/>
    <property type="match status" value="3"/>
</dbReference>
<dbReference type="PROSITE" id="PS50293">
    <property type="entry name" value="TPR_REGION"/>
    <property type="match status" value="1"/>
</dbReference>